<reference evidence="4 5" key="1">
    <citation type="submission" date="2015-09" db="EMBL/GenBank/DDBJ databases">
        <title>Draft genome of a European isolate of the apple canker pathogen Neonectria ditissima.</title>
        <authorList>
            <person name="Gomez-Cortecero A."/>
            <person name="Harrison R.J."/>
            <person name="Armitage A.D."/>
        </authorList>
    </citation>
    <scope>NUCLEOTIDE SEQUENCE [LARGE SCALE GENOMIC DNA]</scope>
    <source>
        <strain evidence="4 5">R09/05</strain>
    </source>
</reference>
<feature type="compositionally biased region" description="Low complexity" evidence="2">
    <location>
        <begin position="782"/>
        <end position="797"/>
    </location>
</feature>
<evidence type="ECO:0000259" key="3">
    <source>
        <dbReference type="Pfam" id="PF24883"/>
    </source>
</evidence>
<name>A0A0P7BEF7_9HYPO</name>
<dbReference type="InterPro" id="IPR002110">
    <property type="entry name" value="Ankyrin_rpt"/>
</dbReference>
<proteinExistence type="predicted"/>
<dbReference type="Gene3D" id="1.25.40.20">
    <property type="entry name" value="Ankyrin repeat-containing domain"/>
    <property type="match status" value="1"/>
</dbReference>
<dbReference type="Pfam" id="PF12796">
    <property type="entry name" value="Ank_2"/>
    <property type="match status" value="1"/>
</dbReference>
<sequence length="1752" mass="194574">MDGSAEAQAAKALNLVSDGMSAFAGSSELWASALGKLSPEDRKIIEAAGEIKLKVTIDSVYREAKEAQESLESDRTTVNFRGQDYELYSIWTKIVEGIQAFQSFVTSAVKLDVSGHAALPWAVIQVIIKPLIAEKEQFETVSAGMVTIAEVIKYYAEFERLYLHEELEIVRLLKEAVQGVYEHILRFLCLAKAYFVDKKSRNPLKKLWGIASKTKEILQSPLDDIESGNAMVDTWANLVRRETEVNILDELTKIQIDLGSHERWKLLRWISKDSALEDHAKYGRDRLQDSGMWLLNHPGFQAWRYSPSSSLMWLRGSVGTGKSTLIPSSIRSLVIDSFLERLSATKSTPILYFYCKEGQNPEDVLRNLVRQLIILNPDTSPSLTNDSIDRSPLGATECLDLITAFVKKSDCVTIAIDSLDRCRPQKQATSRYTYVKLLEDLISLLGKSHRPMKILVSSGMEDAKIDAAFRGLSPSQKHCISVDKQPLQDIKRFISSEVMGWSEAQFLPSEDDKSKVVKVKQAIIERVTRKAGRMFLWAAHVLIWFRDNPNLGTETAIRRELKLDLLPEHLEELYDRSYNIVAGPKATGDAQSAARAMMLLFCAKNPLLSAGFIDAVRGKNPADEERNHAKAVRDLVASCQGFVVYDKELDVFRFRHPSVEQYLRKQEGYEAKAHLAMAEVCLASILHDAEMEADEEGDEEGDEEREEEGEEEESDHDDEEENGDDSGEERRGRPRSRGPASTSRSTKSSGSAGLSGASSKSPYADIQTLSRNKSADADSSDHSSSVSLRSSSVLILSKKARKRSPSSSSASSHHSSRSRLSSRSSSRPASAGGVWDGPGGALPRARLPSFGTEDSGSRRPYASRWSHAQQGRANLNTVIQDFQGYATLYWAAHYSACGNIGEAGEEVRERMQDLLMVDGNFHFWIRSVQRLLSQQPLGFYNEEVETELMECIEHPPTPFQVACVYGFTDIVQEFCEETPALTASKNMYDTTGLHLACRFGRVETVKFLASLESADQDFVAEDANNKSALHHAVETAKDPAVVQLLLKTTTKKYQLESAVLEAAMSNPWCAEGLVKHLLGGRGGTYRKVPKESRTTSLALAAMTYPSTNLDLFKAVSDSSSLDTDFLVAAAQSRHGRGRQEWPKRKRIWQYLLSRVVKTIHSGKDNMTRLVLKAAAEGGDVDLLGYIIQQEKPLFLHEVIFNAAAGNEYRPCHLVKTLLGAKIPGIIRGEALQMAMINPAADSELISLLCKPTPPVEMVVGDVQGVIHSAAGNCKLGAEMLSMLPEMNPINYHIPYETVRLAVANGNLAVLKLILPARSPEKQESENAKNPTSFEDTEDEVEALQEMVADAPGEVILSDLRDKKPSLAPRLVSEAPEDDWDRRIAECLKVILQNDGVNADWITKGVLVDAAEIRGPWVMKVLLDWVDNIPEEIKAVRDRKRVKIRFQERRKPRHLLMAAAGNKLYGHKLLPFLEQYFGENRLPLDEAALLDEAASQGSLSTVLFLLGKEPLESYSREFLLAAASNSDLGVVESLFRRINGEAIGAAELEAAAANSDETLEYLLGRLPVQARETSSPSRQLPRLELAKLIAQNCRRTRTLQEAADRCPEEHPTTAFDIQELITCAARNLHTIDMASHILKKFRKLHRAKISSDMLEAAASNRYIASEMLRVLLNECDDSDVEALITPEVLCSAARNGHEAPDALHVLLYELKPETFGDTIRSRVVLAARLNDVAGKETLRVITEFMSRKGALDE</sequence>
<dbReference type="Proteomes" id="UP000050424">
    <property type="component" value="Unassembled WGS sequence"/>
</dbReference>
<dbReference type="SMART" id="SM00248">
    <property type="entry name" value="ANK"/>
    <property type="match status" value="4"/>
</dbReference>
<feature type="compositionally biased region" description="Low complexity" evidence="2">
    <location>
        <begin position="805"/>
        <end position="831"/>
    </location>
</feature>
<accession>A0A0P7BEF7</accession>
<gene>
    <name evidence="4" type="ORF">AK830_g2618</name>
</gene>
<evidence type="ECO:0000256" key="2">
    <source>
        <dbReference type="SAM" id="MobiDB-lite"/>
    </source>
</evidence>
<evidence type="ECO:0000256" key="1">
    <source>
        <dbReference type="ARBA" id="ARBA00022737"/>
    </source>
</evidence>
<dbReference type="PANTHER" id="PTHR10039">
    <property type="entry name" value="AMELOGENIN"/>
    <property type="match status" value="1"/>
</dbReference>
<feature type="compositionally biased region" description="Low complexity" evidence="2">
    <location>
        <begin position="737"/>
        <end position="761"/>
    </location>
</feature>
<keyword evidence="5" id="KW-1185">Reference proteome</keyword>
<dbReference type="SUPFAM" id="SSF48403">
    <property type="entry name" value="Ankyrin repeat"/>
    <property type="match status" value="1"/>
</dbReference>
<feature type="domain" description="Nephrocystin 3-like N-terminal" evidence="3">
    <location>
        <begin position="290"/>
        <end position="458"/>
    </location>
</feature>
<evidence type="ECO:0000313" key="4">
    <source>
        <dbReference type="EMBL" id="KPM43910.1"/>
    </source>
</evidence>
<dbReference type="STRING" id="78410.A0A0P7BEF7"/>
<keyword evidence="1" id="KW-0677">Repeat</keyword>
<dbReference type="Pfam" id="PF24883">
    <property type="entry name" value="NPHP3_N"/>
    <property type="match status" value="1"/>
</dbReference>
<dbReference type="Gene3D" id="3.40.50.300">
    <property type="entry name" value="P-loop containing nucleotide triphosphate hydrolases"/>
    <property type="match status" value="1"/>
</dbReference>
<organism evidence="4 5">
    <name type="scientific">Neonectria ditissima</name>
    <dbReference type="NCBI Taxonomy" id="78410"/>
    <lineage>
        <taxon>Eukaryota</taxon>
        <taxon>Fungi</taxon>
        <taxon>Dikarya</taxon>
        <taxon>Ascomycota</taxon>
        <taxon>Pezizomycotina</taxon>
        <taxon>Sordariomycetes</taxon>
        <taxon>Hypocreomycetidae</taxon>
        <taxon>Hypocreales</taxon>
        <taxon>Nectriaceae</taxon>
        <taxon>Neonectria</taxon>
    </lineage>
</organism>
<dbReference type="PANTHER" id="PTHR10039:SF16">
    <property type="entry name" value="GPI INOSITOL-DEACYLASE"/>
    <property type="match status" value="1"/>
</dbReference>
<dbReference type="InterPro" id="IPR056884">
    <property type="entry name" value="NPHP3-like_N"/>
</dbReference>
<dbReference type="InterPro" id="IPR027417">
    <property type="entry name" value="P-loop_NTPase"/>
</dbReference>
<feature type="region of interest" description="Disordered" evidence="2">
    <location>
        <begin position="691"/>
        <end position="865"/>
    </location>
</feature>
<dbReference type="OrthoDB" id="7464126at2759"/>
<dbReference type="InterPro" id="IPR036770">
    <property type="entry name" value="Ankyrin_rpt-contain_sf"/>
</dbReference>
<feature type="compositionally biased region" description="Acidic residues" evidence="2">
    <location>
        <begin position="691"/>
        <end position="727"/>
    </location>
</feature>
<evidence type="ECO:0000313" key="5">
    <source>
        <dbReference type="Proteomes" id="UP000050424"/>
    </source>
</evidence>
<dbReference type="EMBL" id="LKCW01000025">
    <property type="protein sequence ID" value="KPM43910.1"/>
    <property type="molecule type" value="Genomic_DNA"/>
</dbReference>
<protein>
    <recommendedName>
        <fullName evidence="3">Nephrocystin 3-like N-terminal domain-containing protein</fullName>
    </recommendedName>
</protein>
<comment type="caution">
    <text evidence="4">The sequence shown here is derived from an EMBL/GenBank/DDBJ whole genome shotgun (WGS) entry which is preliminary data.</text>
</comment>